<gene>
    <name evidence="2" type="ORF">RCC_02261</name>
</gene>
<accession>A0A2D3UQC3</accession>
<evidence type="ECO:0000313" key="2">
    <source>
        <dbReference type="EMBL" id="CZT16418.1"/>
    </source>
</evidence>
<dbReference type="EMBL" id="FJUY01000002">
    <property type="protein sequence ID" value="CZT16418.1"/>
    <property type="molecule type" value="Genomic_DNA"/>
</dbReference>
<feature type="compositionally biased region" description="Polar residues" evidence="1">
    <location>
        <begin position="300"/>
        <end position="310"/>
    </location>
</feature>
<dbReference type="RefSeq" id="XP_023623311.1">
    <property type="nucleotide sequence ID" value="XM_023767543.1"/>
</dbReference>
<organism evidence="2 3">
    <name type="scientific">Ramularia collo-cygni</name>
    <dbReference type="NCBI Taxonomy" id="112498"/>
    <lineage>
        <taxon>Eukaryota</taxon>
        <taxon>Fungi</taxon>
        <taxon>Dikarya</taxon>
        <taxon>Ascomycota</taxon>
        <taxon>Pezizomycotina</taxon>
        <taxon>Dothideomycetes</taxon>
        <taxon>Dothideomycetidae</taxon>
        <taxon>Mycosphaerellales</taxon>
        <taxon>Mycosphaerellaceae</taxon>
        <taxon>Ramularia</taxon>
    </lineage>
</organism>
<feature type="compositionally biased region" description="Polar residues" evidence="1">
    <location>
        <begin position="33"/>
        <end position="42"/>
    </location>
</feature>
<dbReference type="AlphaFoldDB" id="A0A2D3UQC3"/>
<sequence>MGNPLVKPSSMSLFGNATNPNSNPGGPLFGMKQPSTASSNSSDGRLFGLGNNTMSTRSVANELFSAKRMSIIDLTGDGPTQLSDNTAMSGDDAGLVLSHENRSPPVDVLGGRALSAGMSSTKGTAGGTIFASVPRNIVASNAVPFYGNPGQPLSFVGSNGPTHFAGQQQQQQPFGGFPHSPHFANQQQQPYSVCWQPVFQVTAPFVNQLQQQLFQGLQAPADFSHLHYQQQQYAGWHPGMYLANQQQLQQQPFNGPIYFTHQSQQQQLFGGFQPVAHLDGQHQNQQQTSDDANKQPVATKASQSTQRRLG</sequence>
<evidence type="ECO:0000256" key="1">
    <source>
        <dbReference type="SAM" id="MobiDB-lite"/>
    </source>
</evidence>
<protein>
    <submittedName>
        <fullName evidence="2">Uncharacterized protein</fullName>
    </submittedName>
</protein>
<feature type="compositionally biased region" description="Polar residues" evidence="1">
    <location>
        <begin position="281"/>
        <end position="290"/>
    </location>
</feature>
<proteinExistence type="predicted"/>
<dbReference type="GeneID" id="35597481"/>
<evidence type="ECO:0000313" key="3">
    <source>
        <dbReference type="Proteomes" id="UP000225277"/>
    </source>
</evidence>
<dbReference type="Proteomes" id="UP000225277">
    <property type="component" value="Unassembled WGS sequence"/>
</dbReference>
<reference evidence="2 3" key="1">
    <citation type="submission" date="2016-03" db="EMBL/GenBank/DDBJ databases">
        <authorList>
            <person name="Ploux O."/>
        </authorList>
    </citation>
    <scope>NUCLEOTIDE SEQUENCE [LARGE SCALE GENOMIC DNA]</scope>
    <source>
        <strain evidence="2 3">URUG2</strain>
    </source>
</reference>
<name>A0A2D3UQC3_9PEZI</name>
<feature type="region of interest" description="Disordered" evidence="1">
    <location>
        <begin position="1"/>
        <end position="42"/>
    </location>
</feature>
<feature type="region of interest" description="Disordered" evidence="1">
    <location>
        <begin position="280"/>
        <end position="310"/>
    </location>
</feature>
<keyword evidence="3" id="KW-1185">Reference proteome</keyword>
<feature type="compositionally biased region" description="Polar residues" evidence="1">
    <location>
        <begin position="9"/>
        <end position="24"/>
    </location>
</feature>